<organism evidence="1 2">
    <name type="scientific">Holothuria leucospilota</name>
    <name type="common">Black long sea cucumber</name>
    <name type="synonym">Mertensiothuria leucospilota</name>
    <dbReference type="NCBI Taxonomy" id="206669"/>
    <lineage>
        <taxon>Eukaryota</taxon>
        <taxon>Metazoa</taxon>
        <taxon>Echinodermata</taxon>
        <taxon>Eleutherozoa</taxon>
        <taxon>Echinozoa</taxon>
        <taxon>Holothuroidea</taxon>
        <taxon>Aspidochirotacea</taxon>
        <taxon>Aspidochirotida</taxon>
        <taxon>Holothuriidae</taxon>
        <taxon>Holothuria</taxon>
    </lineage>
</organism>
<protein>
    <submittedName>
        <fullName evidence="1">Uncharacterized protein</fullName>
    </submittedName>
</protein>
<dbReference type="AlphaFoldDB" id="A0A9Q0YPW4"/>
<evidence type="ECO:0000313" key="1">
    <source>
        <dbReference type="EMBL" id="KAJ8026423.1"/>
    </source>
</evidence>
<comment type="caution">
    <text evidence="1">The sequence shown here is derived from an EMBL/GenBank/DDBJ whole genome shotgun (WGS) entry which is preliminary data.</text>
</comment>
<dbReference type="EMBL" id="JAIZAY010000016">
    <property type="protein sequence ID" value="KAJ8026423.1"/>
    <property type="molecule type" value="Genomic_DNA"/>
</dbReference>
<name>A0A9Q0YPW4_HOLLE</name>
<reference evidence="1" key="1">
    <citation type="submission" date="2021-10" db="EMBL/GenBank/DDBJ databases">
        <title>Tropical sea cucumber genome reveals ecological adaptation and Cuvierian tubules defense mechanism.</title>
        <authorList>
            <person name="Chen T."/>
        </authorList>
    </citation>
    <scope>NUCLEOTIDE SEQUENCE</scope>
    <source>
        <strain evidence="1">Nanhai2018</strain>
        <tissue evidence="1">Muscle</tissue>
    </source>
</reference>
<dbReference type="Proteomes" id="UP001152320">
    <property type="component" value="Chromosome 16"/>
</dbReference>
<proteinExistence type="predicted"/>
<accession>A0A9Q0YPW4</accession>
<gene>
    <name evidence="1" type="ORF">HOLleu_31235</name>
</gene>
<evidence type="ECO:0000313" key="2">
    <source>
        <dbReference type="Proteomes" id="UP001152320"/>
    </source>
</evidence>
<keyword evidence="2" id="KW-1185">Reference proteome</keyword>
<sequence>MAGLNPRRISSRDATTFERLFHLPVHPGIPRSFAQVDKESCLNIPTILHRLKRSSRTATETRRVTDIVVVKRLIGTVIFSADNVEEDVT</sequence>